<keyword evidence="6 8" id="KW-0472">Membrane</keyword>
<dbReference type="PANTHER" id="PTHR33406">
    <property type="entry name" value="MEMBRANE PROTEIN MJ1562-RELATED"/>
    <property type="match status" value="1"/>
</dbReference>
<feature type="transmembrane region" description="Helical" evidence="8">
    <location>
        <begin position="307"/>
        <end position="328"/>
    </location>
</feature>
<dbReference type="OrthoDB" id="7051771at2"/>
<evidence type="ECO:0000256" key="4">
    <source>
        <dbReference type="ARBA" id="ARBA00022692"/>
    </source>
</evidence>
<dbReference type="InterPro" id="IPR050545">
    <property type="entry name" value="Mycobact_MmpL"/>
</dbReference>
<evidence type="ECO:0000313" key="10">
    <source>
        <dbReference type="EMBL" id="RFU41492.1"/>
    </source>
</evidence>
<comment type="caution">
    <text evidence="10">The sequence shown here is derived from an EMBL/GenBank/DDBJ whole genome shotgun (WGS) entry which is preliminary data.</text>
</comment>
<feature type="transmembrane region" description="Helical" evidence="8">
    <location>
        <begin position="280"/>
        <end position="301"/>
    </location>
</feature>
<dbReference type="SUPFAM" id="SSF82866">
    <property type="entry name" value="Multidrug efflux transporter AcrB transmembrane domain"/>
    <property type="match status" value="2"/>
</dbReference>
<proteinExistence type="inferred from homology"/>
<reference evidence="10 11" key="1">
    <citation type="submission" date="2018-08" db="EMBL/GenBank/DDBJ databases">
        <title>Actinomadura jelena sp. nov., a novel Actinomycete isolated from soil in Chad.</title>
        <authorList>
            <person name="Shi L."/>
        </authorList>
    </citation>
    <scope>NUCLEOTIDE SEQUENCE [LARGE SCALE GENOMIC DNA]</scope>
    <source>
        <strain evidence="10 11">NEAU-G17</strain>
    </source>
</reference>
<evidence type="ECO:0000256" key="8">
    <source>
        <dbReference type="SAM" id="Phobius"/>
    </source>
</evidence>
<dbReference type="GO" id="GO:0005886">
    <property type="term" value="C:plasma membrane"/>
    <property type="evidence" value="ECO:0007669"/>
    <property type="project" value="UniProtKB-SubCell"/>
</dbReference>
<feature type="transmembrane region" description="Helical" evidence="8">
    <location>
        <begin position="513"/>
        <end position="533"/>
    </location>
</feature>
<feature type="region of interest" description="Disordered" evidence="7">
    <location>
        <begin position="708"/>
        <end position="731"/>
    </location>
</feature>
<evidence type="ECO:0000256" key="5">
    <source>
        <dbReference type="ARBA" id="ARBA00022989"/>
    </source>
</evidence>
<name>A0A372JNA2_9ACTN</name>
<dbReference type="InterPro" id="IPR004869">
    <property type="entry name" value="MMPL_dom"/>
</dbReference>
<dbReference type="AlphaFoldDB" id="A0A372JNA2"/>
<evidence type="ECO:0000256" key="3">
    <source>
        <dbReference type="ARBA" id="ARBA00022475"/>
    </source>
</evidence>
<dbReference type="PANTHER" id="PTHR33406:SF11">
    <property type="entry name" value="MEMBRANE PROTEIN SCO6666-RELATED"/>
    <property type="match status" value="1"/>
</dbReference>
<dbReference type="Pfam" id="PF03176">
    <property type="entry name" value="MMPL"/>
    <property type="match status" value="2"/>
</dbReference>
<evidence type="ECO:0000259" key="9">
    <source>
        <dbReference type="PROSITE" id="PS50156"/>
    </source>
</evidence>
<keyword evidence="11" id="KW-1185">Reference proteome</keyword>
<dbReference type="Gene3D" id="1.20.1640.10">
    <property type="entry name" value="Multidrug efflux transporter AcrB transmembrane domain"/>
    <property type="match status" value="2"/>
</dbReference>
<accession>A0A372JNA2</accession>
<dbReference type="Proteomes" id="UP000261811">
    <property type="component" value="Unassembled WGS sequence"/>
</dbReference>
<evidence type="ECO:0000256" key="7">
    <source>
        <dbReference type="SAM" id="MobiDB-lite"/>
    </source>
</evidence>
<feature type="transmembrane region" description="Helical" evidence="8">
    <location>
        <begin position="15"/>
        <end position="38"/>
    </location>
</feature>
<feature type="domain" description="SSD" evidence="9">
    <location>
        <begin position="198"/>
        <end position="330"/>
    </location>
</feature>
<keyword evidence="5 8" id="KW-1133">Transmembrane helix</keyword>
<feature type="compositionally biased region" description="Low complexity" evidence="7">
    <location>
        <begin position="711"/>
        <end position="731"/>
    </location>
</feature>
<keyword evidence="3" id="KW-1003">Cell membrane</keyword>
<evidence type="ECO:0000256" key="6">
    <source>
        <dbReference type="ARBA" id="ARBA00023136"/>
    </source>
</evidence>
<feature type="transmembrane region" description="Helical" evidence="8">
    <location>
        <begin position="579"/>
        <end position="600"/>
    </location>
</feature>
<feature type="transmembrane region" description="Helical" evidence="8">
    <location>
        <begin position="649"/>
        <end position="670"/>
    </location>
</feature>
<dbReference type="EMBL" id="QURH01000208">
    <property type="protein sequence ID" value="RFU41492.1"/>
    <property type="molecule type" value="Genomic_DNA"/>
</dbReference>
<evidence type="ECO:0000313" key="11">
    <source>
        <dbReference type="Proteomes" id="UP000261811"/>
    </source>
</evidence>
<sequence length="731" mass="76166">MFAALGRFAARRRRWVVVAAVAFAAFAGVWGTGVFGSLTGGAGFDDPRSESVAADRVLAGPLGRHTPDVVVLYDTGARSVDDPSVASAIRTAVDAVPRTGIAELRTFWSTGDPAFVSRDRHATYVTVRFASSVDQERVKALRKVEPAFAVPGTTVRFGGVTAMTEQVNARAGRDIARAESVSMPLLVVLLVVVFGSLVAASLPLAVGGLVALGSFAVLRAVTAVTDVSTFAVNVVTILGLGLAIDYGLLMVTRFRDELRADGSDLDAAVARTVATAGRTVAVSGLLVAVSFAGLTVFPSRFLGSMGYAGAAVVVFAVAGSLTLLPALLRFAGHRVNALRVPLPRLRNPGERWYRTAHLVMRRPLLSTVGLVAVLLALGAPFLGVNWARPGDWVLPADADARTVTRQLGDRFTADPAKQITAVVEGAADRSALDAYARDLARVPGVRGAAVTGIRGNQTRISLGYGFDPMSRQAARTVRDLRAMAPPPGTKALFTGMPASRVDIVHMIGARVPWMLAFVALVTFAVLFGAFGSVVLPVKALLLNLLSLSAAFGAVKLVFQDGWFSGVLGFTPVGVVDADFPVLIVAIAFGLAVDYEVFLLARIREERARAATSSAAAAPDGAADPARAADPAEAIAAAVRRTSTVITGAALLMVVVVAGFLASGIVFMQVIGVGLMLAVVVDATVVRGLLVPAVMRLLGEWAWWSPGRRPPRAAAGGRAAPPAVPGSRPARP</sequence>
<protein>
    <submittedName>
        <fullName evidence="10">MMPL family transporter</fullName>
    </submittedName>
</protein>
<feature type="transmembrane region" description="Helical" evidence="8">
    <location>
        <begin position="364"/>
        <end position="387"/>
    </location>
</feature>
<feature type="transmembrane region" description="Helical" evidence="8">
    <location>
        <begin position="185"/>
        <end position="218"/>
    </location>
</feature>
<comment type="similarity">
    <text evidence="2">Belongs to the resistance-nodulation-cell division (RND) (TC 2.A.6) family. MmpL subfamily.</text>
</comment>
<gene>
    <name evidence="10" type="ORF">DZF91_11570</name>
</gene>
<dbReference type="PROSITE" id="PS50156">
    <property type="entry name" value="SSD"/>
    <property type="match status" value="1"/>
</dbReference>
<keyword evidence="4 8" id="KW-0812">Transmembrane</keyword>
<dbReference type="InterPro" id="IPR000731">
    <property type="entry name" value="SSD"/>
</dbReference>
<comment type="subcellular location">
    <subcellularLocation>
        <location evidence="1">Cell membrane</location>
        <topology evidence="1">Multi-pass membrane protein</topology>
    </subcellularLocation>
</comment>
<feature type="transmembrane region" description="Helical" evidence="8">
    <location>
        <begin position="230"/>
        <end position="249"/>
    </location>
</feature>
<evidence type="ECO:0000256" key="2">
    <source>
        <dbReference type="ARBA" id="ARBA00010157"/>
    </source>
</evidence>
<feature type="transmembrane region" description="Helical" evidence="8">
    <location>
        <begin position="540"/>
        <end position="559"/>
    </location>
</feature>
<evidence type="ECO:0000256" key="1">
    <source>
        <dbReference type="ARBA" id="ARBA00004651"/>
    </source>
</evidence>
<organism evidence="10 11">
    <name type="scientific">Actinomadura logoneensis</name>
    <dbReference type="NCBI Taxonomy" id="2293572"/>
    <lineage>
        <taxon>Bacteria</taxon>
        <taxon>Bacillati</taxon>
        <taxon>Actinomycetota</taxon>
        <taxon>Actinomycetes</taxon>
        <taxon>Streptosporangiales</taxon>
        <taxon>Thermomonosporaceae</taxon>
        <taxon>Actinomadura</taxon>
    </lineage>
</organism>